<organism evidence="2 3">
    <name type="scientific">Gemmata massiliana</name>
    <dbReference type="NCBI Taxonomy" id="1210884"/>
    <lineage>
        <taxon>Bacteria</taxon>
        <taxon>Pseudomonadati</taxon>
        <taxon>Planctomycetota</taxon>
        <taxon>Planctomycetia</taxon>
        <taxon>Gemmatales</taxon>
        <taxon>Gemmataceae</taxon>
        <taxon>Gemmata</taxon>
    </lineage>
</organism>
<feature type="domain" description="Knr4/Smi1-like" evidence="1">
    <location>
        <begin position="33"/>
        <end position="169"/>
    </location>
</feature>
<accession>A0A6P2D721</accession>
<evidence type="ECO:0000259" key="1">
    <source>
        <dbReference type="SMART" id="SM00860"/>
    </source>
</evidence>
<dbReference type="Gene3D" id="3.40.1580.10">
    <property type="entry name" value="SMI1/KNR4-like"/>
    <property type="match status" value="1"/>
</dbReference>
<evidence type="ECO:0000313" key="2">
    <source>
        <dbReference type="EMBL" id="VTR96717.1"/>
    </source>
</evidence>
<dbReference type="Proteomes" id="UP000464178">
    <property type="component" value="Chromosome"/>
</dbReference>
<keyword evidence="3" id="KW-1185">Reference proteome</keyword>
<dbReference type="RefSeq" id="WP_162665791.1">
    <property type="nucleotide sequence ID" value="NZ_LR593886.1"/>
</dbReference>
<dbReference type="InterPro" id="IPR018958">
    <property type="entry name" value="Knr4/Smi1-like_dom"/>
</dbReference>
<dbReference type="AlphaFoldDB" id="A0A6P2D721"/>
<dbReference type="KEGG" id="gms:SOIL9_10810"/>
<proteinExistence type="predicted"/>
<evidence type="ECO:0000313" key="3">
    <source>
        <dbReference type="Proteomes" id="UP000464178"/>
    </source>
</evidence>
<dbReference type="SMART" id="SM00860">
    <property type="entry name" value="SMI1_KNR4"/>
    <property type="match status" value="1"/>
</dbReference>
<protein>
    <recommendedName>
        <fullName evidence="1">Knr4/Smi1-like domain-containing protein</fullName>
    </recommendedName>
</protein>
<sequence>MTESKSEQPWDAVFSRVRVVHNVEYKFEREPAPTTSELDAVETALGFLLPLSYRAFAERFGLGGTIALHGETELFQLFARSENEELPYRRHSVVGTTLKSRDYFADLIHGSAGLRGEFPELCPERLVQFAGGDEYQFMFSPTEVTVARPRECRIYWSSAGSGFDTFVNSFPEWVERVHERWAFGEEEPVAKYPYVFKPYPVGPDAISYWANRETRRGNDLSGAEVAHWLAFNSNAARDLALSIRDHSRTDAFPILADALQDAGCTNADLLDSCRTGDPDIDGSWVLRVLGIVADLV</sequence>
<gene>
    <name evidence="2" type="ORF">SOIL9_10810</name>
</gene>
<dbReference type="EMBL" id="LR593886">
    <property type="protein sequence ID" value="VTR96717.1"/>
    <property type="molecule type" value="Genomic_DNA"/>
</dbReference>
<name>A0A6P2D721_9BACT</name>
<dbReference type="SUPFAM" id="SSF160631">
    <property type="entry name" value="SMI1/KNR4-like"/>
    <property type="match status" value="1"/>
</dbReference>
<dbReference type="InterPro" id="IPR037883">
    <property type="entry name" value="Knr4/Smi1-like_sf"/>
</dbReference>
<reference evidence="2 3" key="1">
    <citation type="submission" date="2019-05" db="EMBL/GenBank/DDBJ databases">
        <authorList>
            <consortium name="Science for Life Laboratories"/>
        </authorList>
    </citation>
    <scope>NUCLEOTIDE SEQUENCE [LARGE SCALE GENOMIC DNA]</scope>
    <source>
        <strain evidence="2">Soil9</strain>
    </source>
</reference>